<proteinExistence type="predicted"/>
<comment type="subcellular location">
    <subcellularLocation>
        <location evidence="1">Nucleus</location>
    </subcellularLocation>
</comment>
<organism evidence="5 6">
    <name type="scientific">Linum trigynum</name>
    <dbReference type="NCBI Taxonomy" id="586398"/>
    <lineage>
        <taxon>Eukaryota</taxon>
        <taxon>Viridiplantae</taxon>
        <taxon>Streptophyta</taxon>
        <taxon>Embryophyta</taxon>
        <taxon>Tracheophyta</taxon>
        <taxon>Spermatophyta</taxon>
        <taxon>Magnoliopsida</taxon>
        <taxon>eudicotyledons</taxon>
        <taxon>Gunneridae</taxon>
        <taxon>Pentapetalae</taxon>
        <taxon>rosids</taxon>
        <taxon>fabids</taxon>
        <taxon>Malpighiales</taxon>
        <taxon>Linaceae</taxon>
        <taxon>Linum</taxon>
    </lineage>
</organism>
<keyword evidence="2" id="KW-0238">DNA-binding</keyword>
<dbReference type="InterPro" id="IPR009057">
    <property type="entry name" value="Homeodomain-like_sf"/>
</dbReference>
<dbReference type="PANTHER" id="PTHR10641:SF1387">
    <property type="entry name" value="OS08G0486300 PROTEIN"/>
    <property type="match status" value="1"/>
</dbReference>
<accession>A0AAV2EXB2</accession>
<evidence type="ECO:0000313" key="6">
    <source>
        <dbReference type="Proteomes" id="UP001497516"/>
    </source>
</evidence>
<keyword evidence="3" id="KW-0539">Nucleus</keyword>
<gene>
    <name evidence="5" type="ORF">LTRI10_LOCUS31357</name>
</gene>
<dbReference type="Proteomes" id="UP001497516">
    <property type="component" value="Chromosome 5"/>
</dbReference>
<evidence type="ECO:0000256" key="3">
    <source>
        <dbReference type="ARBA" id="ARBA00023242"/>
    </source>
</evidence>
<feature type="domain" description="Myb-like" evidence="4">
    <location>
        <begin position="9"/>
        <end position="57"/>
    </location>
</feature>
<dbReference type="PROSITE" id="PS50090">
    <property type="entry name" value="MYB_LIKE"/>
    <property type="match status" value="1"/>
</dbReference>
<dbReference type="PANTHER" id="PTHR10641">
    <property type="entry name" value="MYB FAMILY TRANSCRIPTION FACTOR"/>
    <property type="match status" value="1"/>
</dbReference>
<name>A0AAV2EXB2_9ROSI</name>
<evidence type="ECO:0000256" key="1">
    <source>
        <dbReference type="ARBA" id="ARBA00004123"/>
    </source>
</evidence>
<keyword evidence="6" id="KW-1185">Reference proteome</keyword>
<dbReference type="Pfam" id="PF00249">
    <property type="entry name" value="Myb_DNA-binding"/>
    <property type="match status" value="1"/>
</dbReference>
<sequence length="104" mass="11363">MGRSPCCDEDGLKKGQWTPEEDKKLVDYIQKNGHGSLRALPKLAGLNRCGSWTAAAEEWEEGLKLASGTGIGQESESGGGDECCYGGRILWRRWMLGRVGYEGL</sequence>
<evidence type="ECO:0000256" key="2">
    <source>
        <dbReference type="ARBA" id="ARBA00023125"/>
    </source>
</evidence>
<dbReference type="AlphaFoldDB" id="A0AAV2EXB2"/>
<dbReference type="SUPFAM" id="SSF46689">
    <property type="entry name" value="Homeodomain-like"/>
    <property type="match status" value="1"/>
</dbReference>
<protein>
    <recommendedName>
        <fullName evidence="4">Myb-like domain-containing protein</fullName>
    </recommendedName>
</protein>
<dbReference type="EMBL" id="OZ034818">
    <property type="protein sequence ID" value="CAL1390581.1"/>
    <property type="molecule type" value="Genomic_DNA"/>
</dbReference>
<dbReference type="GO" id="GO:0005634">
    <property type="term" value="C:nucleus"/>
    <property type="evidence" value="ECO:0007669"/>
    <property type="project" value="UniProtKB-SubCell"/>
</dbReference>
<dbReference type="InterPro" id="IPR015495">
    <property type="entry name" value="Myb_TF_plants"/>
</dbReference>
<dbReference type="GO" id="GO:0003677">
    <property type="term" value="F:DNA binding"/>
    <property type="evidence" value="ECO:0007669"/>
    <property type="project" value="UniProtKB-KW"/>
</dbReference>
<evidence type="ECO:0000313" key="5">
    <source>
        <dbReference type="EMBL" id="CAL1390581.1"/>
    </source>
</evidence>
<dbReference type="Gene3D" id="1.10.10.60">
    <property type="entry name" value="Homeodomain-like"/>
    <property type="match status" value="1"/>
</dbReference>
<reference evidence="5 6" key="1">
    <citation type="submission" date="2024-04" db="EMBL/GenBank/DDBJ databases">
        <authorList>
            <person name="Fracassetti M."/>
        </authorList>
    </citation>
    <scope>NUCLEOTIDE SEQUENCE [LARGE SCALE GENOMIC DNA]</scope>
</reference>
<dbReference type="InterPro" id="IPR001005">
    <property type="entry name" value="SANT/Myb"/>
</dbReference>
<evidence type="ECO:0000259" key="4">
    <source>
        <dbReference type="PROSITE" id="PS50090"/>
    </source>
</evidence>
<dbReference type="CDD" id="cd00167">
    <property type="entry name" value="SANT"/>
    <property type="match status" value="1"/>
</dbReference>